<protein>
    <submittedName>
        <fullName evidence="2">Uncharacterized protein</fullName>
    </submittedName>
</protein>
<feature type="compositionally biased region" description="Low complexity" evidence="1">
    <location>
        <begin position="162"/>
        <end position="178"/>
    </location>
</feature>
<feature type="compositionally biased region" description="Low complexity" evidence="1">
    <location>
        <begin position="86"/>
        <end position="101"/>
    </location>
</feature>
<sequence>MAAASRPAGSSGPSFEPYMEFFAADISFGAAARRLARAAQRIGANPQWMVSISRHLDFVAVDSHDGGIQEQPPITGGGGEHRPLRSACPSPSPALQSPASESMEHDTVDLDMDGGASEVGKAEAREAERLRQKANVEFWKQNHHNLGSFEVLIPTGSASIGSSSPLATTSSASTPSTSNYVSTTPAPGPPAKAVVTLTPDGGPTSSILNVSAENSGPTSTGANGYNGPASVRKKSKICEMCGALEKGNMRYGYVTKTKRVCRRCYYTEYKAAREDKKLQSARA</sequence>
<proteinExistence type="predicted"/>
<gene>
    <name evidence="2" type="ORF">OC846_002949</name>
</gene>
<evidence type="ECO:0000256" key="1">
    <source>
        <dbReference type="SAM" id="MobiDB-lite"/>
    </source>
</evidence>
<dbReference type="Proteomes" id="UP001176517">
    <property type="component" value="Unassembled WGS sequence"/>
</dbReference>
<feature type="region of interest" description="Disordered" evidence="1">
    <location>
        <begin position="161"/>
        <end position="190"/>
    </location>
</feature>
<reference evidence="2" key="1">
    <citation type="journal article" date="2023" name="PhytoFront">
        <title>Draft Genome Resources of Seven Strains of Tilletia horrida, Causal Agent of Kernel Smut of Rice.</title>
        <authorList>
            <person name="Khanal S."/>
            <person name="Antony Babu S."/>
            <person name="Zhou X.G."/>
        </authorList>
    </citation>
    <scope>NUCLEOTIDE SEQUENCE</scope>
    <source>
        <strain evidence="2">TX6</strain>
    </source>
</reference>
<dbReference type="EMBL" id="JAPDMZ010000064">
    <property type="protein sequence ID" value="KAK0552348.1"/>
    <property type="molecule type" value="Genomic_DNA"/>
</dbReference>
<dbReference type="AlphaFoldDB" id="A0AAN6GW15"/>
<evidence type="ECO:0000313" key="2">
    <source>
        <dbReference type="EMBL" id="KAK0552348.1"/>
    </source>
</evidence>
<organism evidence="2 3">
    <name type="scientific">Tilletia horrida</name>
    <dbReference type="NCBI Taxonomy" id="155126"/>
    <lineage>
        <taxon>Eukaryota</taxon>
        <taxon>Fungi</taxon>
        <taxon>Dikarya</taxon>
        <taxon>Basidiomycota</taxon>
        <taxon>Ustilaginomycotina</taxon>
        <taxon>Exobasidiomycetes</taxon>
        <taxon>Tilletiales</taxon>
        <taxon>Tilletiaceae</taxon>
        <taxon>Tilletia</taxon>
    </lineage>
</organism>
<accession>A0AAN6GW15</accession>
<keyword evidence="3" id="KW-1185">Reference proteome</keyword>
<name>A0AAN6GW15_9BASI</name>
<comment type="caution">
    <text evidence="2">The sequence shown here is derived from an EMBL/GenBank/DDBJ whole genome shotgun (WGS) entry which is preliminary data.</text>
</comment>
<feature type="region of interest" description="Disordered" evidence="1">
    <location>
        <begin position="72"/>
        <end position="103"/>
    </location>
</feature>
<evidence type="ECO:0000313" key="3">
    <source>
        <dbReference type="Proteomes" id="UP001176517"/>
    </source>
</evidence>